<dbReference type="GO" id="GO:0016020">
    <property type="term" value="C:membrane"/>
    <property type="evidence" value="ECO:0007669"/>
    <property type="project" value="UniProtKB-SubCell"/>
</dbReference>
<dbReference type="Pfam" id="PF07690">
    <property type="entry name" value="MFS_1"/>
    <property type="match status" value="1"/>
</dbReference>
<dbReference type="Proteomes" id="UP000324897">
    <property type="component" value="Chromosome 5"/>
</dbReference>
<comment type="caution">
    <text evidence="9">The sequence shown here is derived from an EMBL/GenBank/DDBJ whole genome shotgun (WGS) entry which is preliminary data.</text>
</comment>
<feature type="transmembrane region" description="Helical" evidence="7">
    <location>
        <begin position="173"/>
        <end position="193"/>
    </location>
</feature>
<evidence type="ECO:0000256" key="2">
    <source>
        <dbReference type="ARBA" id="ARBA00022448"/>
    </source>
</evidence>
<evidence type="ECO:0000313" key="9">
    <source>
        <dbReference type="EMBL" id="TVU47864.1"/>
    </source>
</evidence>
<dbReference type="AlphaFoldDB" id="A0A5J9WKS6"/>
<feature type="transmembrane region" description="Helical" evidence="7">
    <location>
        <begin position="108"/>
        <end position="127"/>
    </location>
</feature>
<feature type="transmembrane region" description="Helical" evidence="7">
    <location>
        <begin position="49"/>
        <end position="68"/>
    </location>
</feature>
<evidence type="ECO:0000256" key="3">
    <source>
        <dbReference type="ARBA" id="ARBA00022692"/>
    </source>
</evidence>
<evidence type="ECO:0000256" key="1">
    <source>
        <dbReference type="ARBA" id="ARBA00004141"/>
    </source>
</evidence>
<dbReference type="InterPro" id="IPR036259">
    <property type="entry name" value="MFS_trans_sf"/>
</dbReference>
<evidence type="ECO:0000256" key="5">
    <source>
        <dbReference type="ARBA" id="ARBA00023136"/>
    </source>
</evidence>
<feature type="transmembrane region" description="Helical" evidence="7">
    <location>
        <begin position="321"/>
        <end position="338"/>
    </location>
</feature>
<keyword evidence="5 7" id="KW-0472">Membrane</keyword>
<comment type="similarity">
    <text evidence="6">Belongs to the major facilitator superfamily. Spinster (TC 2.A.1.49) family.</text>
</comment>
<organism evidence="9 10">
    <name type="scientific">Eragrostis curvula</name>
    <name type="common">weeping love grass</name>
    <dbReference type="NCBI Taxonomy" id="38414"/>
    <lineage>
        <taxon>Eukaryota</taxon>
        <taxon>Viridiplantae</taxon>
        <taxon>Streptophyta</taxon>
        <taxon>Embryophyta</taxon>
        <taxon>Tracheophyta</taxon>
        <taxon>Spermatophyta</taxon>
        <taxon>Magnoliopsida</taxon>
        <taxon>Liliopsida</taxon>
        <taxon>Poales</taxon>
        <taxon>Poaceae</taxon>
        <taxon>PACMAD clade</taxon>
        <taxon>Chloridoideae</taxon>
        <taxon>Eragrostideae</taxon>
        <taxon>Eragrostidinae</taxon>
        <taxon>Eragrostis</taxon>
    </lineage>
</organism>
<comment type="subcellular location">
    <subcellularLocation>
        <location evidence="1">Membrane</location>
        <topology evidence="1">Multi-pass membrane protein</topology>
    </subcellularLocation>
</comment>
<feature type="transmembrane region" description="Helical" evidence="7">
    <location>
        <begin position="412"/>
        <end position="434"/>
    </location>
</feature>
<evidence type="ECO:0000256" key="4">
    <source>
        <dbReference type="ARBA" id="ARBA00022989"/>
    </source>
</evidence>
<feature type="transmembrane region" description="Helical" evidence="7">
    <location>
        <begin position="225"/>
        <end position="249"/>
    </location>
</feature>
<accession>A0A5J9WKS6</accession>
<dbReference type="InterPro" id="IPR044770">
    <property type="entry name" value="MFS_spinster-like"/>
</dbReference>
<dbReference type="PROSITE" id="PS50850">
    <property type="entry name" value="MFS"/>
    <property type="match status" value="1"/>
</dbReference>
<sequence length="495" mass="51540">MGSGAAGGRRRQWTVALVTVAALLECADQALLPAVYREVGEALGASPTALGSITLCRVLVMALCYPLSTCAAARYDRARIVAAGAFLWSVATVLVGVSGTFLQMAMARGFNGVGLALVIPAIFSLVADYSDDETRGSAFGWVQMAQCLGYVLGRSLGVMLAPTTFLGVPGWRLAFHVLALVSLLLAALTWLLAADPRPSSAKASATATAADLAAEAKVVVSVPTFWIIVAQGAAGCVPWAALNFAAMWLELVGFTHWETTLITNLSSLANALGSLFAGFAGDPMARRFPDAGRIVLAQVSSASTVPLAAVLLLALPGDPSAVAAYAAAFFFLGFVMPWSPVSTNYPIFAEIVPEKARTTVYALHKCFETVFASFGTPVVGILAESVFGYQPAGSGTGAAADRKNAAALGKAVFAEIAVPATICCLTYTAMYWTYPVDRQRAQMEALQAGSSEDHDVDCEASSVTTVTATDGLNQALLLHTEQGSKFLKTTSHGTG</sequence>
<dbReference type="OrthoDB" id="440755at2759"/>
<dbReference type="InterPro" id="IPR011701">
    <property type="entry name" value="MFS"/>
</dbReference>
<dbReference type="EMBL" id="RWGY01000004">
    <property type="protein sequence ID" value="TVU47864.1"/>
    <property type="molecule type" value="Genomic_DNA"/>
</dbReference>
<evidence type="ECO:0000256" key="7">
    <source>
        <dbReference type="SAM" id="Phobius"/>
    </source>
</evidence>
<keyword evidence="10" id="KW-1185">Reference proteome</keyword>
<feature type="transmembrane region" description="Helical" evidence="7">
    <location>
        <begin position="261"/>
        <end position="282"/>
    </location>
</feature>
<dbReference type="InterPro" id="IPR020846">
    <property type="entry name" value="MFS_dom"/>
</dbReference>
<dbReference type="Gene3D" id="1.20.1250.20">
    <property type="entry name" value="MFS general substrate transporter like domains"/>
    <property type="match status" value="1"/>
</dbReference>
<reference evidence="9 10" key="1">
    <citation type="journal article" date="2019" name="Sci. Rep.">
        <title>A high-quality genome of Eragrostis curvula grass provides insights into Poaceae evolution and supports new strategies to enhance forage quality.</title>
        <authorList>
            <person name="Carballo J."/>
            <person name="Santos B.A.C.M."/>
            <person name="Zappacosta D."/>
            <person name="Garbus I."/>
            <person name="Selva J.P."/>
            <person name="Gallo C.A."/>
            <person name="Diaz A."/>
            <person name="Albertini E."/>
            <person name="Caccamo M."/>
            <person name="Echenique V."/>
        </authorList>
    </citation>
    <scope>NUCLEOTIDE SEQUENCE [LARGE SCALE GENOMIC DNA]</scope>
    <source>
        <strain evidence="10">cv. Victoria</strain>
        <tissue evidence="9">Leaf</tissue>
    </source>
</reference>
<keyword evidence="3 7" id="KW-0812">Transmembrane</keyword>
<dbReference type="FunFam" id="1.20.1250.20:FF:000520">
    <property type="entry name" value="Major facilitator superfamily protein"/>
    <property type="match status" value="1"/>
</dbReference>
<dbReference type="Gramene" id="TVU47864">
    <property type="protein sequence ID" value="TVU47864"/>
    <property type="gene ID" value="EJB05_07480"/>
</dbReference>
<dbReference type="GO" id="GO:0022857">
    <property type="term" value="F:transmembrane transporter activity"/>
    <property type="evidence" value="ECO:0007669"/>
    <property type="project" value="InterPro"/>
</dbReference>
<evidence type="ECO:0000256" key="6">
    <source>
        <dbReference type="ARBA" id="ARBA00024338"/>
    </source>
</evidence>
<proteinExistence type="inferred from homology"/>
<feature type="domain" description="Major facilitator superfamily (MFS) profile" evidence="8">
    <location>
        <begin position="14"/>
        <end position="438"/>
    </location>
</feature>
<keyword evidence="4 7" id="KW-1133">Transmembrane helix</keyword>
<feature type="transmembrane region" description="Helical" evidence="7">
    <location>
        <begin position="80"/>
        <end position="102"/>
    </location>
</feature>
<gene>
    <name evidence="9" type="ORF">EJB05_07480</name>
</gene>
<protein>
    <recommendedName>
        <fullName evidence="8">Major facilitator superfamily (MFS) profile domain-containing protein</fullName>
    </recommendedName>
</protein>
<evidence type="ECO:0000313" key="10">
    <source>
        <dbReference type="Proteomes" id="UP000324897"/>
    </source>
</evidence>
<dbReference type="PANTHER" id="PTHR23505">
    <property type="entry name" value="SPINSTER"/>
    <property type="match status" value="1"/>
</dbReference>
<dbReference type="SUPFAM" id="SSF103473">
    <property type="entry name" value="MFS general substrate transporter"/>
    <property type="match status" value="1"/>
</dbReference>
<feature type="transmembrane region" description="Helical" evidence="7">
    <location>
        <begin position="139"/>
        <end position="161"/>
    </location>
</feature>
<feature type="non-terminal residue" evidence="9">
    <location>
        <position position="1"/>
    </location>
</feature>
<evidence type="ECO:0000259" key="8">
    <source>
        <dbReference type="PROSITE" id="PS50850"/>
    </source>
</evidence>
<name>A0A5J9WKS6_9POAL</name>
<dbReference type="PANTHER" id="PTHR23505:SF59">
    <property type="entry name" value="MAJOR FACILITATOR SUPERFAMILY PROTEIN"/>
    <property type="match status" value="1"/>
</dbReference>
<feature type="transmembrane region" description="Helical" evidence="7">
    <location>
        <begin position="294"/>
        <end position="315"/>
    </location>
</feature>
<keyword evidence="2" id="KW-0813">Transport</keyword>